<dbReference type="EMBL" id="BAABHY010000005">
    <property type="protein sequence ID" value="GAA5112536.1"/>
    <property type="molecule type" value="Genomic_DNA"/>
</dbReference>
<keyword evidence="5 9" id="KW-0812">Transmembrane</keyword>
<evidence type="ECO:0000259" key="10">
    <source>
        <dbReference type="PROSITE" id="PS50850"/>
    </source>
</evidence>
<dbReference type="PRINTS" id="PR00171">
    <property type="entry name" value="SUGRTRNSPORT"/>
</dbReference>
<reference evidence="12" key="1">
    <citation type="journal article" date="2019" name="Int. J. Syst. Evol. Microbiol.">
        <title>The Global Catalogue of Microorganisms (GCM) 10K type strain sequencing project: providing services to taxonomists for standard genome sequencing and annotation.</title>
        <authorList>
            <consortium name="The Broad Institute Genomics Platform"/>
            <consortium name="The Broad Institute Genome Sequencing Center for Infectious Disease"/>
            <person name="Wu L."/>
            <person name="Ma J."/>
        </authorList>
    </citation>
    <scope>NUCLEOTIDE SEQUENCE [LARGE SCALE GENOMIC DNA]</scope>
    <source>
        <strain evidence="12">JCM 18050</strain>
    </source>
</reference>
<dbReference type="PANTHER" id="PTHR48020:SF12">
    <property type="entry name" value="PROTON MYO-INOSITOL COTRANSPORTER"/>
    <property type="match status" value="1"/>
</dbReference>
<dbReference type="InterPro" id="IPR036259">
    <property type="entry name" value="MFS_trans_sf"/>
</dbReference>
<evidence type="ECO:0000313" key="12">
    <source>
        <dbReference type="Proteomes" id="UP001500171"/>
    </source>
</evidence>
<keyword evidence="7 9" id="KW-0472">Membrane</keyword>
<feature type="transmembrane region" description="Helical" evidence="9">
    <location>
        <begin position="260"/>
        <end position="286"/>
    </location>
</feature>
<dbReference type="InterPro" id="IPR005829">
    <property type="entry name" value="Sugar_transporter_CS"/>
</dbReference>
<evidence type="ECO:0000256" key="4">
    <source>
        <dbReference type="ARBA" id="ARBA00022475"/>
    </source>
</evidence>
<evidence type="ECO:0000256" key="6">
    <source>
        <dbReference type="ARBA" id="ARBA00022989"/>
    </source>
</evidence>
<keyword evidence="12" id="KW-1185">Reference proteome</keyword>
<feature type="transmembrane region" description="Helical" evidence="9">
    <location>
        <begin position="57"/>
        <end position="79"/>
    </location>
</feature>
<evidence type="ECO:0000256" key="9">
    <source>
        <dbReference type="SAM" id="Phobius"/>
    </source>
</evidence>
<dbReference type="Proteomes" id="UP001500171">
    <property type="component" value="Unassembled WGS sequence"/>
</dbReference>
<feature type="transmembrane region" description="Helical" evidence="9">
    <location>
        <begin position="306"/>
        <end position="326"/>
    </location>
</feature>
<dbReference type="InterPro" id="IPR050814">
    <property type="entry name" value="Myo-inositol_Transporter"/>
</dbReference>
<dbReference type="InterPro" id="IPR047984">
    <property type="entry name" value="XylE-like"/>
</dbReference>
<feature type="transmembrane region" description="Helical" evidence="9">
    <location>
        <begin position="91"/>
        <end position="111"/>
    </location>
</feature>
<comment type="similarity">
    <text evidence="2 8">Belongs to the major facilitator superfamily. Sugar transporter (TC 2.A.1.1) family.</text>
</comment>
<keyword evidence="6 9" id="KW-1133">Transmembrane helix</keyword>
<feature type="transmembrane region" description="Helical" evidence="9">
    <location>
        <begin position="150"/>
        <end position="170"/>
    </location>
</feature>
<evidence type="ECO:0000256" key="5">
    <source>
        <dbReference type="ARBA" id="ARBA00022692"/>
    </source>
</evidence>
<comment type="subcellular location">
    <subcellularLocation>
        <location evidence="1">Cell membrane</location>
        <topology evidence="1">Multi-pass membrane protein</topology>
    </subcellularLocation>
</comment>
<dbReference type="Pfam" id="PF00083">
    <property type="entry name" value="Sugar_tr"/>
    <property type="match status" value="1"/>
</dbReference>
<feature type="transmembrane region" description="Helical" evidence="9">
    <location>
        <begin position="430"/>
        <end position="452"/>
    </location>
</feature>
<evidence type="ECO:0000256" key="2">
    <source>
        <dbReference type="ARBA" id="ARBA00010992"/>
    </source>
</evidence>
<comment type="caution">
    <text evidence="11">The sequence shown here is derived from an EMBL/GenBank/DDBJ whole genome shotgun (WGS) entry which is preliminary data.</text>
</comment>
<evidence type="ECO:0000256" key="7">
    <source>
        <dbReference type="ARBA" id="ARBA00023136"/>
    </source>
</evidence>
<organism evidence="11 12">
    <name type="scientific">Orbus sasakiae</name>
    <dbReference type="NCBI Taxonomy" id="1078475"/>
    <lineage>
        <taxon>Bacteria</taxon>
        <taxon>Pseudomonadati</taxon>
        <taxon>Pseudomonadota</taxon>
        <taxon>Gammaproteobacteria</taxon>
        <taxon>Orbales</taxon>
        <taxon>Orbaceae</taxon>
        <taxon>Orbus</taxon>
    </lineage>
</organism>
<gene>
    <name evidence="11" type="ORF">GCM10023211_19280</name>
</gene>
<dbReference type="InterPro" id="IPR005828">
    <property type="entry name" value="MFS_sugar_transport-like"/>
</dbReference>
<feature type="transmembrane region" description="Helical" evidence="9">
    <location>
        <begin position="25"/>
        <end position="51"/>
    </location>
</feature>
<dbReference type="PANTHER" id="PTHR48020">
    <property type="entry name" value="PROTON MYO-INOSITOL COTRANSPORTER"/>
    <property type="match status" value="1"/>
</dbReference>
<dbReference type="SUPFAM" id="SSF103473">
    <property type="entry name" value="MFS general substrate transporter"/>
    <property type="match status" value="1"/>
</dbReference>
<dbReference type="InterPro" id="IPR020846">
    <property type="entry name" value="MFS_dom"/>
</dbReference>
<feature type="transmembrane region" description="Helical" evidence="9">
    <location>
        <begin position="368"/>
        <end position="392"/>
    </location>
</feature>
<evidence type="ECO:0000256" key="1">
    <source>
        <dbReference type="ARBA" id="ARBA00004651"/>
    </source>
</evidence>
<accession>A0ABP9NBL9</accession>
<feature type="transmembrane region" description="Helical" evidence="9">
    <location>
        <begin position="182"/>
        <end position="203"/>
    </location>
</feature>
<dbReference type="NCBIfam" id="TIGR00879">
    <property type="entry name" value="SP"/>
    <property type="match status" value="1"/>
</dbReference>
<feature type="transmembrane region" description="Helical" evidence="9">
    <location>
        <begin position="117"/>
        <end position="138"/>
    </location>
</feature>
<protein>
    <submittedName>
        <fullName evidence="11">Sugar porter family MFS transporter</fullName>
    </submittedName>
</protein>
<feature type="transmembrane region" description="Helical" evidence="9">
    <location>
        <begin position="333"/>
        <end position="356"/>
    </location>
</feature>
<evidence type="ECO:0000256" key="3">
    <source>
        <dbReference type="ARBA" id="ARBA00022448"/>
    </source>
</evidence>
<keyword evidence="3 8" id="KW-0813">Transport</keyword>
<sequence>MENYVSTNTASGPNSKTKMEPFVKVIAAIATLGGLLFGYDTGVIAGALLFVNVELGLTPFTTGLVTSSLLFGAAIGAMTSGKMADKKGRRTVIIFLALLFVVGEIGSATAPNVEVMIVFRIILGLGVGGAATIVPVYIAEIAPANRRGQLVTMQELMIVTGQFLAYVSNYCFDSVWGGETTWRYMLAIASIPAVILFFGMLCMPDTPRWYAMWGRLADARRVLEKTRSKDDVVWEMLEIEETIESEKNQRGSIKDLATPWIFKVFLLGIGIAMIQQLTGINAIMYYAPTTLTATGMSANSALFATMANGVISVVMTIVGIILLGFIGRRPLVLIGQMGCTCCLFFIAGVCFFLPELTVTGEPNLVRSYLVLVGMLMFLCFQQGALSPVTWLLLSEIFPMRIRGLCMGASVFGLWCTNFTIALVFPTLLNSLGLAGAFLCFALLGILGAIFVIKVIPETKGRSLEQVEQYFKEKYSAK</sequence>
<dbReference type="CDD" id="cd17359">
    <property type="entry name" value="MFS_XylE_like"/>
    <property type="match status" value="1"/>
</dbReference>
<dbReference type="InterPro" id="IPR003663">
    <property type="entry name" value="Sugar/inositol_transpt"/>
</dbReference>
<evidence type="ECO:0000313" key="11">
    <source>
        <dbReference type="EMBL" id="GAA5112536.1"/>
    </source>
</evidence>
<feature type="transmembrane region" description="Helical" evidence="9">
    <location>
        <begin position="404"/>
        <end position="424"/>
    </location>
</feature>
<evidence type="ECO:0000256" key="8">
    <source>
        <dbReference type="RuleBase" id="RU003346"/>
    </source>
</evidence>
<name>A0ABP9NBL9_9GAMM</name>
<dbReference type="PROSITE" id="PS50850">
    <property type="entry name" value="MFS"/>
    <property type="match status" value="1"/>
</dbReference>
<feature type="domain" description="Major facilitator superfamily (MFS) profile" evidence="10">
    <location>
        <begin position="26"/>
        <end position="459"/>
    </location>
</feature>
<keyword evidence="4" id="KW-1003">Cell membrane</keyword>
<dbReference type="Gene3D" id="1.20.1250.20">
    <property type="entry name" value="MFS general substrate transporter like domains"/>
    <property type="match status" value="1"/>
</dbReference>
<proteinExistence type="inferred from homology"/>
<dbReference type="RefSeq" id="WP_345491619.1">
    <property type="nucleotide sequence ID" value="NZ_BAABHY010000005.1"/>
</dbReference>
<dbReference type="PROSITE" id="PS00217">
    <property type="entry name" value="SUGAR_TRANSPORT_2"/>
    <property type="match status" value="1"/>
</dbReference>